<keyword evidence="1" id="KW-1133">Transmembrane helix</keyword>
<name>A0A2W2BGG4_9BACT</name>
<keyword evidence="3" id="KW-1185">Reference proteome</keyword>
<protein>
    <submittedName>
        <fullName evidence="2">Uncharacterized protein</fullName>
    </submittedName>
</protein>
<feature type="transmembrane region" description="Helical" evidence="1">
    <location>
        <begin position="153"/>
        <end position="174"/>
    </location>
</feature>
<dbReference type="EMBL" id="QKTW01000001">
    <property type="protein sequence ID" value="PZF74987.1"/>
    <property type="molecule type" value="Genomic_DNA"/>
</dbReference>
<feature type="transmembrane region" description="Helical" evidence="1">
    <location>
        <begin position="61"/>
        <end position="79"/>
    </location>
</feature>
<feature type="transmembrane region" description="Helical" evidence="1">
    <location>
        <begin position="119"/>
        <end position="141"/>
    </location>
</feature>
<accession>A0A2W2BGG4</accession>
<keyword evidence="1" id="KW-0472">Membrane</keyword>
<evidence type="ECO:0000313" key="2">
    <source>
        <dbReference type="EMBL" id="PZF74987.1"/>
    </source>
</evidence>
<feature type="transmembrane region" description="Helical" evidence="1">
    <location>
        <begin position="186"/>
        <end position="210"/>
    </location>
</feature>
<gene>
    <name evidence="2" type="ORF">DN068_00080</name>
</gene>
<evidence type="ECO:0000313" key="3">
    <source>
        <dbReference type="Proteomes" id="UP000248745"/>
    </source>
</evidence>
<sequence>MDIVFKLQYLYMALLLLASVIGGYRYKQFDKPTKFFYFFICAACLTEIIGYISSMKWKGNMPIYSIYSLLEFGVLSLYFNFSIDSFKARNIGIYIAIGGILLGILNIIFLQPLNSYNSYYLFFEAIGIITMCLFSFFRMLLREEGLVLYTYPHFWFAAVLAFFWSITFLNWGLYDYFYDHEKAKAWIVSISNISVNILTYATITGIFFLYPKMKPRYV</sequence>
<organism evidence="2 3">
    <name type="scientific">Taibaiella soli</name>
    <dbReference type="NCBI Taxonomy" id="1649169"/>
    <lineage>
        <taxon>Bacteria</taxon>
        <taxon>Pseudomonadati</taxon>
        <taxon>Bacteroidota</taxon>
        <taxon>Chitinophagia</taxon>
        <taxon>Chitinophagales</taxon>
        <taxon>Chitinophagaceae</taxon>
        <taxon>Taibaiella</taxon>
    </lineage>
</organism>
<feature type="transmembrane region" description="Helical" evidence="1">
    <location>
        <begin position="36"/>
        <end position="55"/>
    </location>
</feature>
<comment type="caution">
    <text evidence="2">The sequence shown here is derived from an EMBL/GenBank/DDBJ whole genome shotgun (WGS) entry which is preliminary data.</text>
</comment>
<feature type="transmembrane region" description="Helical" evidence="1">
    <location>
        <begin position="6"/>
        <end position="24"/>
    </location>
</feature>
<reference evidence="2 3" key="1">
    <citation type="submission" date="2018-06" db="EMBL/GenBank/DDBJ databases">
        <title>Mucibacter soli gen. nov., sp. nov., a new member of the family Chitinophagaceae producing mucin.</title>
        <authorList>
            <person name="Kim M.-K."/>
            <person name="Park S."/>
            <person name="Kim T.-S."/>
            <person name="Joung Y."/>
            <person name="Han J.-H."/>
            <person name="Kim S.B."/>
        </authorList>
    </citation>
    <scope>NUCLEOTIDE SEQUENCE [LARGE SCALE GENOMIC DNA]</scope>
    <source>
        <strain evidence="2 3">R1-15</strain>
    </source>
</reference>
<proteinExistence type="predicted"/>
<dbReference type="AlphaFoldDB" id="A0A2W2BGG4"/>
<feature type="transmembrane region" description="Helical" evidence="1">
    <location>
        <begin position="91"/>
        <end position="113"/>
    </location>
</feature>
<evidence type="ECO:0000256" key="1">
    <source>
        <dbReference type="SAM" id="Phobius"/>
    </source>
</evidence>
<keyword evidence="1" id="KW-0812">Transmembrane</keyword>
<dbReference type="Proteomes" id="UP000248745">
    <property type="component" value="Unassembled WGS sequence"/>
</dbReference>